<name>A0A1X9YW27_9BACT</name>
<dbReference type="AlphaFoldDB" id="A0A1X9YW27"/>
<keyword evidence="1" id="KW-0808">Transferase</keyword>
<gene>
    <name evidence="1" type="ORF">CA264_16870</name>
</gene>
<dbReference type="RefSeq" id="WP_025608576.1">
    <property type="nucleotide sequence ID" value="NZ_CP021235.1"/>
</dbReference>
<sequence>MNACTRLTLPQRHYHMAGAFDAAEKCVGLSYFWIATKLTSGKHREADSLVVGESHRGAGRLLSGWMPQLARQGQRDTVVQDAYASNSAAHRFYFREGFHIKRYHFYKSINT</sequence>
<proteinExistence type="predicted"/>
<evidence type="ECO:0000313" key="1">
    <source>
        <dbReference type="EMBL" id="ARS36964.1"/>
    </source>
</evidence>
<dbReference type="KEGG" id="pact:CA264_16870"/>
<dbReference type="EMBL" id="CP021235">
    <property type="protein sequence ID" value="ARS36964.1"/>
    <property type="molecule type" value="Genomic_DNA"/>
</dbReference>
<dbReference type="SUPFAM" id="SSF55729">
    <property type="entry name" value="Acyl-CoA N-acyltransferases (Nat)"/>
    <property type="match status" value="1"/>
</dbReference>
<dbReference type="InterPro" id="IPR016181">
    <property type="entry name" value="Acyl_CoA_acyltransferase"/>
</dbReference>
<accession>A0A1X9YW27</accession>
<dbReference type="OrthoDB" id="9805924at2"/>
<keyword evidence="2" id="KW-1185">Reference proteome</keyword>
<organism evidence="1 2">
    <name type="scientific">Pontibacter actiniarum</name>
    <dbReference type="NCBI Taxonomy" id="323450"/>
    <lineage>
        <taxon>Bacteria</taxon>
        <taxon>Pseudomonadati</taxon>
        <taxon>Bacteroidota</taxon>
        <taxon>Cytophagia</taxon>
        <taxon>Cytophagales</taxon>
        <taxon>Hymenobacteraceae</taxon>
        <taxon>Pontibacter</taxon>
    </lineage>
</organism>
<dbReference type="Proteomes" id="UP000266292">
    <property type="component" value="Chromosome"/>
</dbReference>
<evidence type="ECO:0000313" key="2">
    <source>
        <dbReference type="Proteomes" id="UP000266292"/>
    </source>
</evidence>
<protein>
    <submittedName>
        <fullName evidence="1">N-acetyltransferase</fullName>
    </submittedName>
</protein>
<dbReference type="GO" id="GO:0016740">
    <property type="term" value="F:transferase activity"/>
    <property type="evidence" value="ECO:0007669"/>
    <property type="project" value="UniProtKB-KW"/>
</dbReference>
<dbReference type="Gene3D" id="3.40.630.30">
    <property type="match status" value="1"/>
</dbReference>
<reference evidence="2" key="1">
    <citation type="submission" date="2017-05" db="EMBL/GenBank/DDBJ databases">
        <authorList>
            <person name="Ray J."/>
            <person name="Price M."/>
            <person name="Deutschbauer A."/>
        </authorList>
    </citation>
    <scope>NUCLEOTIDE SEQUENCE [LARGE SCALE GENOMIC DNA]</scope>
    <source>
        <strain evidence="2">DSM 19842</strain>
    </source>
</reference>
<dbReference type="STRING" id="709015.GCA_000472485_03407"/>